<feature type="compositionally biased region" description="Polar residues" evidence="1">
    <location>
        <begin position="134"/>
        <end position="143"/>
    </location>
</feature>
<dbReference type="RefSeq" id="XP_062631848.1">
    <property type="nucleotide sequence ID" value="XM_062775864.1"/>
</dbReference>
<reference evidence="2" key="1">
    <citation type="submission" date="2023-10" db="EMBL/GenBank/DDBJ databases">
        <authorList>
            <person name="Noh H."/>
        </authorList>
    </citation>
    <scope>NUCLEOTIDE SEQUENCE</scope>
    <source>
        <strain evidence="2">DUCC4014</strain>
    </source>
</reference>
<protein>
    <submittedName>
        <fullName evidence="2">Uncharacterized protein</fullName>
    </submittedName>
</protein>
<feature type="compositionally biased region" description="Low complexity" evidence="1">
    <location>
        <begin position="114"/>
        <end position="123"/>
    </location>
</feature>
<evidence type="ECO:0000256" key="1">
    <source>
        <dbReference type="SAM" id="MobiDB-lite"/>
    </source>
</evidence>
<evidence type="ECO:0000313" key="2">
    <source>
        <dbReference type="EMBL" id="WOO85822.1"/>
    </source>
</evidence>
<feature type="region of interest" description="Disordered" evidence="1">
    <location>
        <begin position="481"/>
        <end position="513"/>
    </location>
</feature>
<gene>
    <name evidence="2" type="ORF">LOC62_07G009308</name>
</gene>
<feature type="compositionally biased region" description="Polar residues" evidence="1">
    <location>
        <begin position="317"/>
        <end position="335"/>
    </location>
</feature>
<dbReference type="AlphaFoldDB" id="A0AAF0YG73"/>
<accession>A0AAF0YG73</accession>
<feature type="region of interest" description="Disordered" evidence="1">
    <location>
        <begin position="232"/>
        <end position="266"/>
    </location>
</feature>
<feature type="compositionally biased region" description="Low complexity" evidence="1">
    <location>
        <begin position="256"/>
        <end position="266"/>
    </location>
</feature>
<dbReference type="GeneID" id="87812471"/>
<proteinExistence type="predicted"/>
<dbReference type="EMBL" id="CP086720">
    <property type="protein sequence ID" value="WOO85822.1"/>
    <property type="molecule type" value="Genomic_DNA"/>
</dbReference>
<feature type="compositionally biased region" description="Polar residues" evidence="1">
    <location>
        <begin position="238"/>
        <end position="249"/>
    </location>
</feature>
<organism evidence="2 3">
    <name type="scientific">Vanrija pseudolonga</name>
    <dbReference type="NCBI Taxonomy" id="143232"/>
    <lineage>
        <taxon>Eukaryota</taxon>
        <taxon>Fungi</taxon>
        <taxon>Dikarya</taxon>
        <taxon>Basidiomycota</taxon>
        <taxon>Agaricomycotina</taxon>
        <taxon>Tremellomycetes</taxon>
        <taxon>Trichosporonales</taxon>
        <taxon>Trichosporonaceae</taxon>
        <taxon>Vanrija</taxon>
    </lineage>
</organism>
<feature type="region of interest" description="Disordered" evidence="1">
    <location>
        <begin position="310"/>
        <end position="340"/>
    </location>
</feature>
<feature type="region of interest" description="Disordered" evidence="1">
    <location>
        <begin position="583"/>
        <end position="617"/>
    </location>
</feature>
<feature type="compositionally biased region" description="Polar residues" evidence="1">
    <location>
        <begin position="595"/>
        <end position="617"/>
    </location>
</feature>
<evidence type="ECO:0000313" key="3">
    <source>
        <dbReference type="Proteomes" id="UP000827549"/>
    </source>
</evidence>
<feature type="region of interest" description="Disordered" evidence="1">
    <location>
        <begin position="86"/>
        <end position="143"/>
    </location>
</feature>
<keyword evidence="3" id="KW-1185">Reference proteome</keyword>
<feature type="region of interest" description="Disordered" evidence="1">
    <location>
        <begin position="429"/>
        <end position="464"/>
    </location>
</feature>
<name>A0AAF0YG73_9TREE</name>
<sequence>MGSNPPIQAIPFQQAQPSKHIARFLESIRPYKQEHCDSGVGYFHRSRLGGDVLREEDWNPNAPILPAALFLDDEWATAARRELEQRLRNRKSTSTIKTSIAPYPKGDDRRRSGSHGPRSPFGHQELAPLDHSTGDSPTSVSIPTIPTEIQADAQLLAKSRRQQSSRLLEPVEPPPAADGFERFKSDAMHAGAGDLRFHRGGIFARGVASKPVKVVAPPQDTRGVQIVSPFLETPPHSAGTSAPNDWLNPTSPPNDALAQQSQRQPSRLSQIVTSNQALAPLNSAWAGSQDTSRPFGSTIPAVAALATAPPHDRVPSATPTANWSVWPNQPESSRSPVLPQGLGAFSKLAHLQQQQQQQQQRNTPEDWAPAAQPLQEWLSYMYGAALPPTPPRRDSYHYAEGVGDAVRSTSADPSLLGPTQAAAAGNFDWQRPLSAPPRESNLLSPPPAAPAQPTHSWAYPSAADTSRATDHVTVLLADDPVGLNQPAHRSPPTPSFPSLAPDTHAHGKQFDLSPGTALFSPTLGANWFDGPANAGYHASQPLHTPPVAPAPYTYGYEPAHHATTTTNARQDKPLAAYRFPDSLSPYQQPSPLPSHFTTHGSYALNNSMPQPSTPFYT</sequence>
<dbReference type="Proteomes" id="UP000827549">
    <property type="component" value="Chromosome 7"/>
</dbReference>